<organism evidence="3 4">
    <name type="scientific">Marchantia polymorpha</name>
    <name type="common">Common liverwort</name>
    <name type="synonym">Marchantia aquatica</name>
    <dbReference type="NCBI Taxonomy" id="3197"/>
    <lineage>
        <taxon>Eukaryota</taxon>
        <taxon>Viridiplantae</taxon>
        <taxon>Streptophyta</taxon>
        <taxon>Embryophyta</taxon>
        <taxon>Marchantiophyta</taxon>
        <taxon>Marchantiopsida</taxon>
        <taxon>Marchantiidae</taxon>
        <taxon>Marchantiales</taxon>
        <taxon>Marchantiaceae</taxon>
        <taxon>Marchantia</taxon>
    </lineage>
</organism>
<dbReference type="Gramene" id="Mp3g08650.1">
    <property type="protein sequence ID" value="Mp3g08650.1.cds"/>
    <property type="gene ID" value="Mp3g08650"/>
</dbReference>
<dbReference type="NCBIfam" id="NF047352">
    <property type="entry name" value="P_loop_sacsin"/>
    <property type="match status" value="1"/>
</dbReference>
<evidence type="ECO:0000259" key="2">
    <source>
        <dbReference type="Pfam" id="PF13020"/>
    </source>
</evidence>
<reference evidence="4" key="1">
    <citation type="journal article" date="2017" name="Cell">
        <title>Insights into land plant evolution garnered from the Marchantia polymorpha genome.</title>
        <authorList>
            <person name="Bowman J.L."/>
            <person name="Kohchi T."/>
            <person name="Yamato K.T."/>
            <person name="Jenkins J."/>
            <person name="Shu S."/>
            <person name="Ishizaki K."/>
            <person name="Yamaoka S."/>
            <person name="Nishihama R."/>
            <person name="Nakamura Y."/>
            <person name="Berger F."/>
            <person name="Adam C."/>
            <person name="Aki S.S."/>
            <person name="Althoff F."/>
            <person name="Araki T."/>
            <person name="Arteaga-Vazquez M.A."/>
            <person name="Balasubrmanian S."/>
            <person name="Barry K."/>
            <person name="Bauer D."/>
            <person name="Boehm C.R."/>
            <person name="Briginshaw L."/>
            <person name="Caballero-Perez J."/>
            <person name="Catarino B."/>
            <person name="Chen F."/>
            <person name="Chiyoda S."/>
            <person name="Chovatia M."/>
            <person name="Davies K.M."/>
            <person name="Delmans M."/>
            <person name="Demura T."/>
            <person name="Dierschke T."/>
            <person name="Dolan L."/>
            <person name="Dorantes-Acosta A.E."/>
            <person name="Eklund D.M."/>
            <person name="Florent S.N."/>
            <person name="Flores-Sandoval E."/>
            <person name="Fujiyama A."/>
            <person name="Fukuzawa H."/>
            <person name="Galik B."/>
            <person name="Grimanelli D."/>
            <person name="Grimwood J."/>
            <person name="Grossniklaus U."/>
            <person name="Hamada T."/>
            <person name="Haseloff J."/>
            <person name="Hetherington A.J."/>
            <person name="Higo A."/>
            <person name="Hirakawa Y."/>
            <person name="Hundley H.N."/>
            <person name="Ikeda Y."/>
            <person name="Inoue K."/>
            <person name="Inoue S.I."/>
            <person name="Ishida S."/>
            <person name="Jia Q."/>
            <person name="Kakita M."/>
            <person name="Kanazawa T."/>
            <person name="Kawai Y."/>
            <person name="Kawashima T."/>
            <person name="Kennedy M."/>
            <person name="Kinose K."/>
            <person name="Kinoshita T."/>
            <person name="Kohara Y."/>
            <person name="Koide E."/>
            <person name="Komatsu K."/>
            <person name="Kopischke S."/>
            <person name="Kubo M."/>
            <person name="Kyozuka J."/>
            <person name="Lagercrantz U."/>
            <person name="Lin S.S."/>
            <person name="Lindquist E."/>
            <person name="Lipzen A.M."/>
            <person name="Lu C.W."/>
            <person name="De Luna E."/>
            <person name="Martienssen R.A."/>
            <person name="Minamino N."/>
            <person name="Mizutani M."/>
            <person name="Mizutani M."/>
            <person name="Mochizuki N."/>
            <person name="Monte I."/>
            <person name="Mosher R."/>
            <person name="Nagasaki H."/>
            <person name="Nakagami H."/>
            <person name="Naramoto S."/>
            <person name="Nishitani K."/>
            <person name="Ohtani M."/>
            <person name="Okamoto T."/>
            <person name="Okumura M."/>
            <person name="Phillips J."/>
            <person name="Pollak B."/>
            <person name="Reinders A."/>
            <person name="Rovekamp M."/>
            <person name="Sano R."/>
            <person name="Sawa S."/>
            <person name="Schmid M.W."/>
            <person name="Shirakawa M."/>
            <person name="Solano R."/>
            <person name="Spunde A."/>
            <person name="Suetsugu N."/>
            <person name="Sugano S."/>
            <person name="Sugiyama A."/>
            <person name="Sun R."/>
            <person name="Suzuki Y."/>
            <person name="Takenaka M."/>
            <person name="Takezawa D."/>
            <person name="Tomogane H."/>
            <person name="Tsuzuki M."/>
            <person name="Ueda T."/>
            <person name="Umeda M."/>
            <person name="Ward J.M."/>
            <person name="Watanabe Y."/>
            <person name="Yazaki K."/>
            <person name="Yokoyama R."/>
            <person name="Yoshitake Y."/>
            <person name="Yotsui I."/>
            <person name="Zachgo S."/>
            <person name="Schmutz J."/>
        </authorList>
    </citation>
    <scope>NUCLEOTIDE SEQUENCE [LARGE SCALE GENOMIC DNA]</scope>
    <source>
        <strain evidence="4">Tak-1</strain>
    </source>
</reference>
<dbReference type="PANTHER" id="PTHR32387:SF0">
    <property type="entry name" value="PROTEIN NO VEIN"/>
    <property type="match status" value="1"/>
</dbReference>
<gene>
    <name evidence="3" type="ORF">MARPO_0105s0052</name>
</gene>
<feature type="compositionally biased region" description="Basic and acidic residues" evidence="1">
    <location>
        <begin position="446"/>
        <end position="459"/>
    </location>
</feature>
<sequence>MQGGNGNSRVKWGPLITSMPPDSPTFAQEFQGGGHLFLSRANGAPVSSPHQTPWEGQSPRGWRGQFPQHGAGQDVQWSTPPPPGVGSRTLSHRGMRNGPVQNIQGMYGSPPQGHVNGGGRRLSNSPSNLAASPQQNVEHGLVGSQERGRRPIMSPDSPSFPVWSDVPGRKRNGERDDKFGLPERVATRVYNDLLAGRKGVSTGKVAQATLSALGVPSFESLGVMPNEIPCLRKLSLLEGKVNAFIHSHVAGKKITTLYDLSVDLTRDEGVKEFEDLGLGPLLCHPLVGHYFTPPVGAEVHKITAGEVIQLLSDYIGNLGKDTRVQIDNFLSFIQKERSLPSPQHLCIKIQSLGMHIGFIRRAKKAEKELISIWESRARAEFDKKQKPSVMERVNSFLAAEKKKAALGKRKFPFNSDPATGSEDDLEDDDQLEGSNKRAVRLLQKTSADRSKKKDDDDSVRLFPMPSTTNCPYPSEAEERARQKKQDLRQFVANSEQEDFYLSGMELQEFVTILKDACENRSVHEVLMKMIEMSRKFKGTKKRSGKSKIFKAYPAIGLLNVAVLSVKAGYWDSMYDNFLDIVDDGKQPVKEELRPVDIAAPIDVFPDPRESSPCQVLEATSPELLAASVLEHYDQHSKMRISEEMLEAESKQSRAWWTFLHWTYECEKWLAEKHLVPSFASLGFGSFPDFLEQNMELLPRQIISLLSDQSVHSKVSVKVPVERVFSFLTQALPSVSENGSVAQDDLLRLLCRQFKVDSVEELGASSVDNLLQIYKEQQSRLLSNSHVYFLAPLLGSSLSHEVKEEGCGETPRSVETLEAVSERRVGVLGSMTSADAARSMLKAPFLADLSQWSQWDQVFAPTLGPLLGWFEREGVKAGLHALVTCEGVLLRIDEKATVNSFLLATVSGRGDQMAAVLTSLVALYGGTTTTPSALLRSHANKGLEIFLGSCAGDMAVQSTFRTPVTSVKRKFTEHVEGQTVKSAHHDAGLKLKSSANLMVPGSHPSTTAARCVVDCLHGIIPEFRVFAAEILLPALTPLIPGCPAALLSSCVTSQRRSVLHCVGLALGIPEWINDYNVSVSGPPQLPPSVHVHTIDSMDVDDSSVSSSKKGVNDKPLSGNDTMMVVSNGDRVMGYEDAEMVTAQLTHAGESSSYPEMPQHKVRIKGRQSSTMQDDSSIRNMLSEKGSMESDAKKVVEEIRRTEFGMGQDIGGTERDLLARQHARMGRALHRLSSDLYSQDSHFVLELVQNADDNSYAAGVEAALVFLIQEGRIVVLNNEVGFTAVNMRALCDVGNSTKAGTKTGYIGHKGIGFKSVFRVTNSPEIHSNGFHVKFDISEGDIGFILPTIVPHPPGCQSLDDILALMPKVNVPKSVSEGWNTRIDLPVKAAIHKGGGMNLLASKFSDLHPSLLLFLHRLRCIAVRNEMTGSMVVMHREDLGDDLVKVVHEKGTATWMVVRRQLKATVHRPGITGTEIALAFQLHEVSEGIYEACSEQQQVFAFLPLRAYGLRFIVQGDFIVPSSREEVDCDSDWNQWLRTEIPDVFIQSAQSFQKLISTSGNPGKAISSFMSFVPMEGEVLGFFSPLPRMIMSRLRATACLPVEGGGWALPCVLLRGWSIQIRHLLPDAFLKEHLGLCYLDNEVVLSDILASKLGVQPFGAGTLIAVMRSLCHKKGALLSLGLNWVEAWLSALHDCFESDQLSHHPAIYEDKYISYRMELQTLPFIPLSNGSFTALADGPVWFAGEMSEDGLGMSSSLSRFLLLSSELRTVHPSLLSAHVDDSGETRKQGSDSSVGKVVSILQRLGVSRISSHEVMKSHILPAMASEDCMTKEPRLVAEYLGFFMSHLETSCMTCSTERFKIKAQLQKCAVILTSHGLIRAGQQPIHFGTVMGNQFDMRKILEGTGVSWIEVSPLYMQLQAIDHEAVAKWRRFFKELGVTDFVQVVAVEKKIVDKKSSDWCEVPWEGDFGYEGAWFVQDWQSAELTQILTYRQSSKEELDSGYNVRERCASVLIALDRLWDDYYYQFCQAFYRPVTASESRRMTTVSSFKLQLQQFSWAMSSLDEELHPPKKLFRVCDDVRNILGAHAPYVLPPIQNDNFMDALGLRTQVLVEDALLLLRRWSVGSGQFKASVAQMTRLYVFLWESLPAHKESILDVLQSGASIFVPQHWNRVYEEVQIGTFYPIERVCWSDPTHTLNLVTFDRETTLLLPVTPLSSIYHGLHEFFVFECRIQEKPNFDGYLEVLRKVAAKQLPSAVLDQVMEVFYVWSMEIAAGKVDPKELVRWKRRLEELESCVFPTNQDKWVSLNAQTGLICVCDDENLGDEFKDSMGCINFLLLRDVDLLKVCGRSSVTLQPLVQALSIPKLSEAVEREVIKYGSHDCGRIEALIGWVLPYAQRYLRHHHIEHYNYLQNTGITESLKRIQFVVVDQLYFQYCLRNSSIRSSRRTPSTCLLQMPSPSTTTSVATLHVVDDFGKDYCNIYVELSRFFFNGKSDLSVANFLHLITLMASSGSPERDVENFISNRQGIQPIPEGEDVWTLGFKTSDSPPEVERTSGGLYLERHVNHQNLRKKVVRGLVSDGWPPHSWKPVPTDEGVSPSPERIVRGPSEENSPPEVVSYPPDVMNGYSPRNHGPYVGSPSQGDPMLEYENGGGMPKMSSYREKPMWDGVPRNLGVERGSDAGFGYEAPQAPSQRWQSYPEEKSICSKASGTMTGHWDVHRHNLSQMQPDAAPLIDNRSLPVDVQEVIIDGYDPMLFENGVMSGTLQNFQGRDYLAMHPLNEQQREVTGRSGEALVFQYLARNYGPNHVKWINQEGESGAAYDIVILKESGQQEFVEVKATRSGDKDWFEISPREWDFARQHAEYFTIMRVFFGPSNQQVKLLRLPNPVKLAQDHIIQLALLLPATQGNNSLADGKHLSAPPDGLLLPLQH</sequence>
<dbReference type="SUPFAM" id="SSF55874">
    <property type="entry name" value="ATPase domain of HSP90 chaperone/DNA topoisomerase II/histidine kinase"/>
    <property type="match status" value="1"/>
</dbReference>
<evidence type="ECO:0000313" key="3">
    <source>
        <dbReference type="EMBL" id="PTQ31945.1"/>
    </source>
</evidence>
<feature type="compositionally biased region" description="Basic and acidic residues" evidence="1">
    <location>
        <begin position="167"/>
        <end position="177"/>
    </location>
</feature>
<dbReference type="Pfam" id="PF13020">
    <property type="entry name" value="NOV_C"/>
    <property type="match status" value="1"/>
</dbReference>
<feature type="domain" description="Protein NO VEIN C-terminal" evidence="2">
    <location>
        <begin position="2787"/>
        <end position="2876"/>
    </location>
</feature>
<dbReference type="OrthoDB" id="1262810at2759"/>
<dbReference type="InterPro" id="IPR024975">
    <property type="entry name" value="NOV_C"/>
</dbReference>
<feature type="region of interest" description="Disordered" evidence="1">
    <location>
        <begin position="408"/>
        <end position="482"/>
    </location>
</feature>
<feature type="region of interest" description="Disordered" evidence="1">
    <location>
        <begin position="109"/>
        <end position="177"/>
    </location>
</feature>
<feature type="region of interest" description="Disordered" evidence="1">
    <location>
        <begin position="37"/>
        <end position="87"/>
    </location>
</feature>
<dbReference type="Proteomes" id="UP000244005">
    <property type="component" value="Unassembled WGS sequence"/>
</dbReference>
<feature type="region of interest" description="Disordered" evidence="1">
    <location>
        <begin position="2581"/>
        <end position="2612"/>
    </location>
</feature>
<keyword evidence="4" id="KW-1185">Reference proteome</keyword>
<dbReference type="InterPro" id="IPR052957">
    <property type="entry name" value="Auxin_embryo_med"/>
</dbReference>
<feature type="compositionally biased region" description="Polar residues" evidence="1">
    <location>
        <begin position="122"/>
        <end position="137"/>
    </location>
</feature>
<proteinExistence type="predicted"/>
<protein>
    <recommendedName>
        <fullName evidence="2">Protein NO VEIN C-terminal domain-containing protein</fullName>
    </recommendedName>
</protein>
<dbReference type="EMBL" id="KZ772777">
    <property type="protein sequence ID" value="PTQ31945.1"/>
    <property type="molecule type" value="Genomic_DNA"/>
</dbReference>
<dbReference type="InterPro" id="IPR036890">
    <property type="entry name" value="HATPase_C_sf"/>
</dbReference>
<dbReference type="PANTHER" id="PTHR32387">
    <property type="entry name" value="WU:FJ29H11"/>
    <property type="match status" value="1"/>
</dbReference>
<evidence type="ECO:0000313" key="4">
    <source>
        <dbReference type="Proteomes" id="UP000244005"/>
    </source>
</evidence>
<name>A0A2R6WDL6_MARPO</name>
<dbReference type="Gene3D" id="3.30.565.10">
    <property type="entry name" value="Histidine kinase-like ATPase, C-terminal domain"/>
    <property type="match status" value="1"/>
</dbReference>
<dbReference type="OMA" id="PLEVHVN"/>
<feature type="region of interest" description="Disordered" evidence="1">
    <location>
        <begin position="1"/>
        <end position="24"/>
    </location>
</feature>
<feature type="compositionally biased region" description="Acidic residues" evidence="1">
    <location>
        <begin position="421"/>
        <end position="431"/>
    </location>
</feature>
<evidence type="ECO:0000256" key="1">
    <source>
        <dbReference type="SAM" id="MobiDB-lite"/>
    </source>
</evidence>
<accession>A0A2R6WDL6</accession>
<feature type="region of interest" description="Disordered" evidence="1">
    <location>
        <begin position="1098"/>
        <end position="1121"/>
    </location>
</feature>